<keyword evidence="1" id="KW-1133">Transmembrane helix</keyword>
<keyword evidence="1" id="KW-0472">Membrane</keyword>
<sequence length="279" mass="28782">MDSLDQLIGAGAAGSPLMLLGVLAVLALIDSTSFGTLLIPVWLLMAPGRLRVGRIVLYLLTVAGAYAVVGLVLLATLSLFGDALLRAFESVGDSAPYLWAQLAAAVLLIWLSSRMDPLTEWGRKRKRERDAAKDGPGRLQRFRARAVGGVDDGGGAGDGRGQAAARREGSGALVGLALAAVAIEIATLLPYLAGIGLVAAQGPAGPASSAYILFYCAVMILPAALLLLLRATAGPRTDRLLGRFEAFLSRHANGTGALVLFLIGLFLGLNALDGLGITG</sequence>
<name>A0ABP7DZN9_9MICC</name>
<evidence type="ECO:0000256" key="1">
    <source>
        <dbReference type="SAM" id="Phobius"/>
    </source>
</evidence>
<proteinExistence type="predicted"/>
<reference evidence="3" key="1">
    <citation type="journal article" date="2019" name="Int. J. Syst. Evol. Microbiol.">
        <title>The Global Catalogue of Microorganisms (GCM) 10K type strain sequencing project: providing services to taxonomists for standard genome sequencing and annotation.</title>
        <authorList>
            <consortium name="The Broad Institute Genomics Platform"/>
            <consortium name="The Broad Institute Genome Sequencing Center for Infectious Disease"/>
            <person name="Wu L."/>
            <person name="Ma J."/>
        </authorList>
    </citation>
    <scope>NUCLEOTIDE SEQUENCE [LARGE SCALE GENOMIC DNA]</scope>
    <source>
        <strain evidence="3">JCM 16961</strain>
    </source>
</reference>
<dbReference type="RefSeq" id="WP_344885169.1">
    <property type="nucleotide sequence ID" value="NZ_BAABCJ010000006.1"/>
</dbReference>
<protein>
    <submittedName>
        <fullName evidence="2">GAP family protein</fullName>
    </submittedName>
</protein>
<dbReference type="Proteomes" id="UP001501536">
    <property type="component" value="Unassembled WGS sequence"/>
</dbReference>
<gene>
    <name evidence="2" type="ORF">GCM10022377_24790</name>
</gene>
<feature type="transmembrane region" description="Helical" evidence="1">
    <location>
        <begin position="55"/>
        <end position="77"/>
    </location>
</feature>
<evidence type="ECO:0000313" key="2">
    <source>
        <dbReference type="EMBL" id="GAA3710232.1"/>
    </source>
</evidence>
<keyword evidence="1" id="KW-0812">Transmembrane</keyword>
<evidence type="ECO:0000313" key="3">
    <source>
        <dbReference type="Proteomes" id="UP001501536"/>
    </source>
</evidence>
<feature type="transmembrane region" description="Helical" evidence="1">
    <location>
        <begin position="172"/>
        <end position="200"/>
    </location>
</feature>
<organism evidence="2 3">
    <name type="scientific">Zhihengliuella alba</name>
    <dbReference type="NCBI Taxonomy" id="547018"/>
    <lineage>
        <taxon>Bacteria</taxon>
        <taxon>Bacillati</taxon>
        <taxon>Actinomycetota</taxon>
        <taxon>Actinomycetes</taxon>
        <taxon>Micrococcales</taxon>
        <taxon>Micrococcaceae</taxon>
        <taxon>Zhihengliuella</taxon>
    </lineage>
</organism>
<feature type="transmembrane region" description="Helical" evidence="1">
    <location>
        <begin position="252"/>
        <end position="272"/>
    </location>
</feature>
<dbReference type="Pfam" id="PF11139">
    <property type="entry name" value="SfLAP"/>
    <property type="match status" value="1"/>
</dbReference>
<accession>A0ABP7DZN9</accession>
<comment type="caution">
    <text evidence="2">The sequence shown here is derived from an EMBL/GenBank/DDBJ whole genome shotgun (WGS) entry which is preliminary data.</text>
</comment>
<feature type="transmembrane region" description="Helical" evidence="1">
    <location>
        <begin position="212"/>
        <end position="231"/>
    </location>
</feature>
<dbReference type="InterPro" id="IPR021315">
    <property type="entry name" value="Gap/Sap"/>
</dbReference>
<feature type="transmembrane region" description="Helical" evidence="1">
    <location>
        <begin position="97"/>
        <end position="115"/>
    </location>
</feature>
<feature type="transmembrane region" description="Helical" evidence="1">
    <location>
        <begin position="20"/>
        <end position="43"/>
    </location>
</feature>
<dbReference type="EMBL" id="BAABCJ010000006">
    <property type="protein sequence ID" value="GAA3710232.1"/>
    <property type="molecule type" value="Genomic_DNA"/>
</dbReference>
<keyword evidence="3" id="KW-1185">Reference proteome</keyword>